<sequence>MPVNWNDKDVLERLFIATLASLDNKININEVTRIYGKDMTYHALENHLRVWKKQATVLKNAATSCEGAAESSARPRAKKADPSPKSAVKSGRIARKKAPTTTKVKSEALLEGIDEVLSAGDEYGAAMSSKESESLDHFI</sequence>
<dbReference type="AlphaFoldDB" id="A0A364NA22"/>
<evidence type="ECO:0000256" key="1">
    <source>
        <dbReference type="SAM" id="MobiDB-lite"/>
    </source>
</evidence>
<evidence type="ECO:0000313" key="2">
    <source>
        <dbReference type="EMBL" id="RAR14169.1"/>
    </source>
</evidence>
<name>A0A364NA22_STELY</name>
<evidence type="ECO:0000313" key="3">
    <source>
        <dbReference type="Proteomes" id="UP000249619"/>
    </source>
</evidence>
<reference evidence="3" key="1">
    <citation type="submission" date="2018-05" db="EMBL/GenBank/DDBJ databases">
        <title>Draft genome sequence of Stemphylium lycopersici strain CIDEFI 213.</title>
        <authorList>
            <person name="Medina R."/>
            <person name="Franco M.E.E."/>
            <person name="Lucentini C.G."/>
            <person name="Saparrat M.C.N."/>
            <person name="Balatti P.A."/>
        </authorList>
    </citation>
    <scope>NUCLEOTIDE SEQUENCE [LARGE SCALE GENOMIC DNA]</scope>
    <source>
        <strain evidence="3">CIDEFI 213</strain>
    </source>
</reference>
<protein>
    <submittedName>
        <fullName evidence="2">Uncharacterized protein</fullName>
    </submittedName>
</protein>
<dbReference type="EMBL" id="QGDH01000025">
    <property type="protein sequence ID" value="RAR14169.1"/>
    <property type="molecule type" value="Genomic_DNA"/>
</dbReference>
<comment type="caution">
    <text evidence="2">The sequence shown here is derived from an EMBL/GenBank/DDBJ whole genome shotgun (WGS) entry which is preliminary data.</text>
</comment>
<keyword evidence="3" id="KW-1185">Reference proteome</keyword>
<feature type="region of interest" description="Disordered" evidence="1">
    <location>
        <begin position="65"/>
        <end position="104"/>
    </location>
</feature>
<gene>
    <name evidence="2" type="ORF">DDE83_002436</name>
</gene>
<dbReference type="Proteomes" id="UP000249619">
    <property type="component" value="Unassembled WGS sequence"/>
</dbReference>
<organism evidence="2 3">
    <name type="scientific">Stemphylium lycopersici</name>
    <name type="common">Tomato gray leaf spot disease fungus</name>
    <name type="synonym">Thyrospora lycopersici</name>
    <dbReference type="NCBI Taxonomy" id="183478"/>
    <lineage>
        <taxon>Eukaryota</taxon>
        <taxon>Fungi</taxon>
        <taxon>Dikarya</taxon>
        <taxon>Ascomycota</taxon>
        <taxon>Pezizomycotina</taxon>
        <taxon>Dothideomycetes</taxon>
        <taxon>Pleosporomycetidae</taxon>
        <taxon>Pleosporales</taxon>
        <taxon>Pleosporineae</taxon>
        <taxon>Pleosporaceae</taxon>
        <taxon>Stemphylium</taxon>
    </lineage>
</organism>
<dbReference type="STRING" id="183478.A0A364NA22"/>
<accession>A0A364NA22</accession>
<proteinExistence type="predicted"/>
<dbReference type="OrthoDB" id="4828117at2759"/>